<evidence type="ECO:0000313" key="2">
    <source>
        <dbReference type="EMBL" id="KAF7470391.1"/>
    </source>
</evidence>
<dbReference type="PANTHER" id="PTHR13524">
    <property type="entry name" value="MYOTUBULARIN-RELATED"/>
    <property type="match status" value="1"/>
</dbReference>
<comment type="caution">
    <text evidence="2">The sequence shown here is derived from an EMBL/GenBank/DDBJ whole genome shotgun (WGS) entry which is preliminary data.</text>
</comment>
<feature type="region of interest" description="Disordered" evidence="1">
    <location>
        <begin position="100"/>
        <end position="165"/>
    </location>
</feature>
<name>A0A834Q6Y2_MARMO</name>
<reference evidence="2" key="1">
    <citation type="submission" date="2020-08" db="EMBL/GenBank/DDBJ databases">
        <authorList>
            <person name="Shumante A."/>
            <person name="Zimin A.V."/>
            <person name="Puiu D."/>
            <person name="Salzberg S.L."/>
        </authorList>
    </citation>
    <scope>NUCLEOTIDE SEQUENCE</scope>
    <source>
        <strain evidence="2">WC2-LM</strain>
        <tissue evidence="2">Liver</tissue>
    </source>
</reference>
<accession>A0A834Q6Y2</accession>
<evidence type="ECO:0000256" key="1">
    <source>
        <dbReference type="SAM" id="MobiDB-lite"/>
    </source>
</evidence>
<dbReference type="PANTHER" id="PTHR13524:SF2">
    <property type="entry name" value="MYOTUBULARIN-RELATED PROTEIN 14"/>
    <property type="match status" value="1"/>
</dbReference>
<dbReference type="InterPro" id="IPR039802">
    <property type="entry name" value="MTMR14"/>
</dbReference>
<dbReference type="EMBL" id="WJEC01007320">
    <property type="protein sequence ID" value="KAF7470391.1"/>
    <property type="molecule type" value="Genomic_DNA"/>
</dbReference>
<organism evidence="2 3">
    <name type="scientific">Marmota monax</name>
    <name type="common">Woodchuck</name>
    <dbReference type="NCBI Taxonomy" id="9995"/>
    <lineage>
        <taxon>Eukaryota</taxon>
        <taxon>Metazoa</taxon>
        <taxon>Chordata</taxon>
        <taxon>Craniata</taxon>
        <taxon>Vertebrata</taxon>
        <taxon>Euteleostomi</taxon>
        <taxon>Mammalia</taxon>
        <taxon>Eutheria</taxon>
        <taxon>Euarchontoglires</taxon>
        <taxon>Glires</taxon>
        <taxon>Rodentia</taxon>
        <taxon>Sciuromorpha</taxon>
        <taxon>Sciuridae</taxon>
        <taxon>Xerinae</taxon>
        <taxon>Marmotini</taxon>
        <taxon>Marmota</taxon>
    </lineage>
</organism>
<gene>
    <name evidence="2" type="ORF">GHT09_018298</name>
</gene>
<sequence length="165" mass="18118">MLVDRLSKGEEVFFCCFNFLKQITSKEFCALKTQRGKSLPARDAGFTVEDICMLRRRKGPWQTTSLGSDFSLVMESSPGATGSLTYEALELIPAGAQTRAAWRKNHSSSPQSVLWNRPQPSEDRLPSHPGLVEAKSSSSSSSNHSDNVFRMGSSPLEVPNPGLQL</sequence>
<proteinExistence type="predicted"/>
<dbReference type="GO" id="GO:0004438">
    <property type="term" value="F:phosphatidylinositol-3-phosphate phosphatase activity"/>
    <property type="evidence" value="ECO:0007669"/>
    <property type="project" value="InterPro"/>
</dbReference>
<evidence type="ECO:0000313" key="3">
    <source>
        <dbReference type="Proteomes" id="UP000662637"/>
    </source>
</evidence>
<protein>
    <submittedName>
        <fullName evidence="2">Uncharacterized protein</fullName>
    </submittedName>
</protein>
<dbReference type="AlphaFoldDB" id="A0A834Q6Y2"/>
<dbReference type="Proteomes" id="UP000662637">
    <property type="component" value="Unassembled WGS sequence"/>
</dbReference>